<protein>
    <submittedName>
        <fullName evidence="1">Uncharacterized protein</fullName>
    </submittedName>
</protein>
<name>A0A226X5R4_CABSO</name>
<dbReference type="EMBL" id="MTHB01000050">
    <property type="protein sequence ID" value="OXC78802.1"/>
    <property type="molecule type" value="Genomic_DNA"/>
</dbReference>
<sequence length="51" mass="5769">MLAIGKFCKFCRRASSLKKPLALQRETDVQLTCNGLETMFEKARQHHSCAA</sequence>
<reference evidence="2" key="1">
    <citation type="submission" date="2017-01" db="EMBL/GenBank/DDBJ databases">
        <title>Genome Analysis of Deinococcus marmoris KOPRI26562.</title>
        <authorList>
            <person name="Kim J.H."/>
            <person name="Oh H.-M."/>
        </authorList>
    </citation>
    <scope>NUCLEOTIDE SEQUENCE [LARGE SCALE GENOMIC DNA]</scope>
    <source>
        <strain evidence="2">PAMC 26633</strain>
    </source>
</reference>
<proteinExistence type="predicted"/>
<comment type="caution">
    <text evidence="1">The sequence shown here is derived from an EMBL/GenBank/DDBJ whole genome shotgun (WGS) entry which is preliminary data.</text>
</comment>
<organism evidence="1 2">
    <name type="scientific">Caballeronia sordidicola</name>
    <name type="common">Burkholderia sordidicola</name>
    <dbReference type="NCBI Taxonomy" id="196367"/>
    <lineage>
        <taxon>Bacteria</taxon>
        <taxon>Pseudomonadati</taxon>
        <taxon>Pseudomonadota</taxon>
        <taxon>Betaproteobacteria</taxon>
        <taxon>Burkholderiales</taxon>
        <taxon>Burkholderiaceae</taxon>
        <taxon>Caballeronia</taxon>
    </lineage>
</organism>
<accession>A0A226X5R4</accession>
<evidence type="ECO:0000313" key="1">
    <source>
        <dbReference type="EMBL" id="OXC78802.1"/>
    </source>
</evidence>
<evidence type="ECO:0000313" key="2">
    <source>
        <dbReference type="Proteomes" id="UP000214720"/>
    </source>
</evidence>
<dbReference type="AlphaFoldDB" id="A0A226X5R4"/>
<gene>
    <name evidence="1" type="ORF">BSU04_10015</name>
</gene>
<dbReference type="RefSeq" id="WP_179258263.1">
    <property type="nucleotide sequence ID" value="NZ_MTHB01000050.1"/>
</dbReference>
<dbReference type="Proteomes" id="UP000214720">
    <property type="component" value="Unassembled WGS sequence"/>
</dbReference>